<accession>I8UCK5</accession>
<dbReference type="Proteomes" id="UP000004080">
    <property type="component" value="Unassembled WGS sequence"/>
</dbReference>
<organism evidence="6 7">
    <name type="scientific">Fictibacillus macauensis ZFHKF-1</name>
    <dbReference type="NCBI Taxonomy" id="1196324"/>
    <lineage>
        <taxon>Bacteria</taxon>
        <taxon>Bacillati</taxon>
        <taxon>Bacillota</taxon>
        <taxon>Bacilli</taxon>
        <taxon>Bacillales</taxon>
        <taxon>Fictibacillaceae</taxon>
        <taxon>Fictibacillus</taxon>
    </lineage>
</organism>
<dbReference type="PANTHER" id="PTHR30290:SF9">
    <property type="entry name" value="OLIGOPEPTIDE-BINDING PROTEIN APPA"/>
    <property type="match status" value="1"/>
</dbReference>
<feature type="signal peptide" evidence="4">
    <location>
        <begin position="1"/>
        <end position="20"/>
    </location>
</feature>
<dbReference type="InterPro" id="IPR030678">
    <property type="entry name" value="Peptide/Ni-bd"/>
</dbReference>
<dbReference type="InterPro" id="IPR039424">
    <property type="entry name" value="SBP_5"/>
</dbReference>
<comment type="similarity">
    <text evidence="1">Belongs to the bacterial solute-binding protein 5 family.</text>
</comment>
<sequence length="535" mass="59319">MKKSLFALVAFILILSLGLAGCNSSKTSSDGNGKKGGDGGGVMIYGKGGDAVGLDPAHETDGESFIVTEQIFEPLLSYKKENTDVQPGLAKSWEISKDNLKYTLKLEEGIKFHDGTDFNAEAVVKNFERWMNGDAAKFPYYASMFGGYKKDKAHVIKEVKAVDKNTVQFTLKRPQAPFLKNLAMSPFAISSPAAIEKYGDKIGQNPVGTGPFKFKEWKRDATITVVKNDSYWKKGLPKLDGVTFKVIKDNSARMNALTKGEVDLIDNVNPSELDKIKSNNKLQVFERPSMNVAYLGFNTEKAPFNKKEVRQAINYLVNKDELIKNFYNGTAEAAATPLPSAIAGQNKDVKDYGYNETKAKELLKKAGLEKGFKMDLWAMPVSRPYMPDGKKIAEAIQANLKKVNIDANIVTFDWGVYLEKIRKGESPAFLIGWTGDNGDADNFLYSLLDKDTINSNNYSRYNSPAVHKLLIEAQSTADEAKREVLYKKAEKIIHEDAPWVPLVHAKPILGGTSKIKDFYPHPKGSQSFVEVSMTK</sequence>
<dbReference type="Pfam" id="PF00496">
    <property type="entry name" value="SBP_bac_5"/>
    <property type="match status" value="1"/>
</dbReference>
<dbReference type="EMBL" id="AKKV01000030">
    <property type="protein sequence ID" value="EIT84660.1"/>
    <property type="molecule type" value="Genomic_DNA"/>
</dbReference>
<evidence type="ECO:0000256" key="3">
    <source>
        <dbReference type="ARBA" id="ARBA00022729"/>
    </source>
</evidence>
<dbReference type="SUPFAM" id="SSF53850">
    <property type="entry name" value="Periplasmic binding protein-like II"/>
    <property type="match status" value="1"/>
</dbReference>
<dbReference type="PANTHER" id="PTHR30290">
    <property type="entry name" value="PERIPLASMIC BINDING COMPONENT OF ABC TRANSPORTER"/>
    <property type="match status" value="1"/>
</dbReference>
<dbReference type="Gene3D" id="3.90.76.10">
    <property type="entry name" value="Dipeptide-binding Protein, Domain 1"/>
    <property type="match status" value="1"/>
</dbReference>
<dbReference type="GO" id="GO:0015833">
    <property type="term" value="P:peptide transport"/>
    <property type="evidence" value="ECO:0007669"/>
    <property type="project" value="TreeGrafter"/>
</dbReference>
<dbReference type="GO" id="GO:0043190">
    <property type="term" value="C:ATP-binding cassette (ABC) transporter complex"/>
    <property type="evidence" value="ECO:0007669"/>
    <property type="project" value="InterPro"/>
</dbReference>
<evidence type="ECO:0000256" key="1">
    <source>
        <dbReference type="ARBA" id="ARBA00005695"/>
    </source>
</evidence>
<dbReference type="PATRIC" id="fig|1196324.3.peg.2706"/>
<reference evidence="6 7" key="1">
    <citation type="journal article" date="2012" name="J. Bacteriol.">
        <title>Genome of Bacillus macauensis ZFHKF-1, a Long-Chain-Forming Bacterium.</title>
        <authorList>
            <person name="Cai L."/>
            <person name="Zhang T."/>
        </authorList>
    </citation>
    <scope>NUCLEOTIDE SEQUENCE [LARGE SCALE GENOMIC DNA]</scope>
    <source>
        <strain evidence="6 7">ZFHKF-1</strain>
    </source>
</reference>
<evidence type="ECO:0000259" key="5">
    <source>
        <dbReference type="Pfam" id="PF00496"/>
    </source>
</evidence>
<evidence type="ECO:0000313" key="6">
    <source>
        <dbReference type="EMBL" id="EIT84660.1"/>
    </source>
</evidence>
<evidence type="ECO:0000313" key="7">
    <source>
        <dbReference type="Proteomes" id="UP000004080"/>
    </source>
</evidence>
<keyword evidence="3 4" id="KW-0732">Signal</keyword>
<keyword evidence="7" id="KW-1185">Reference proteome</keyword>
<dbReference type="CDD" id="cd08493">
    <property type="entry name" value="PBP2_DppA_like"/>
    <property type="match status" value="1"/>
</dbReference>
<dbReference type="Gene3D" id="3.10.105.10">
    <property type="entry name" value="Dipeptide-binding Protein, Domain 3"/>
    <property type="match status" value="1"/>
</dbReference>
<keyword evidence="2" id="KW-0813">Transport</keyword>
<evidence type="ECO:0000256" key="4">
    <source>
        <dbReference type="SAM" id="SignalP"/>
    </source>
</evidence>
<dbReference type="PIRSF" id="PIRSF002741">
    <property type="entry name" value="MppA"/>
    <property type="match status" value="1"/>
</dbReference>
<feature type="domain" description="Solute-binding protein family 5" evidence="5">
    <location>
        <begin position="85"/>
        <end position="453"/>
    </location>
</feature>
<dbReference type="GO" id="GO:1904680">
    <property type="term" value="F:peptide transmembrane transporter activity"/>
    <property type="evidence" value="ECO:0007669"/>
    <property type="project" value="TreeGrafter"/>
</dbReference>
<proteinExistence type="inferred from homology"/>
<protein>
    <submittedName>
        <fullName evidence="6">Family 5 extracellular solute-binding protein</fullName>
    </submittedName>
</protein>
<dbReference type="Gene3D" id="3.40.190.10">
    <property type="entry name" value="Periplasmic binding protein-like II"/>
    <property type="match status" value="1"/>
</dbReference>
<dbReference type="GO" id="GO:0042597">
    <property type="term" value="C:periplasmic space"/>
    <property type="evidence" value="ECO:0007669"/>
    <property type="project" value="UniProtKB-ARBA"/>
</dbReference>
<dbReference type="RefSeq" id="WP_007202728.1">
    <property type="nucleotide sequence ID" value="NZ_AKKV01000030.1"/>
</dbReference>
<gene>
    <name evidence="6" type="ORF">A374_13250</name>
</gene>
<dbReference type="STRING" id="1196324.A374_13250"/>
<dbReference type="InterPro" id="IPR000914">
    <property type="entry name" value="SBP_5_dom"/>
</dbReference>
<evidence type="ECO:0000256" key="2">
    <source>
        <dbReference type="ARBA" id="ARBA00022448"/>
    </source>
</evidence>
<dbReference type="PROSITE" id="PS51257">
    <property type="entry name" value="PROKAR_LIPOPROTEIN"/>
    <property type="match status" value="1"/>
</dbReference>
<dbReference type="AlphaFoldDB" id="I8UCK5"/>
<feature type="chain" id="PRO_5038958440" evidence="4">
    <location>
        <begin position="21"/>
        <end position="535"/>
    </location>
</feature>
<name>I8UCK5_9BACL</name>
<dbReference type="eggNOG" id="COG0747">
    <property type="taxonomic scope" value="Bacteria"/>
</dbReference>
<comment type="caution">
    <text evidence="6">The sequence shown here is derived from an EMBL/GenBank/DDBJ whole genome shotgun (WGS) entry which is preliminary data.</text>
</comment>